<dbReference type="InterPro" id="IPR010496">
    <property type="entry name" value="AL/BT2_dom"/>
</dbReference>
<gene>
    <name evidence="3" type="ORF">LQ318_03305</name>
</gene>
<organism evidence="3 4">
    <name type="scientific">Fodinibius salicampi</name>
    <dbReference type="NCBI Taxonomy" id="1920655"/>
    <lineage>
        <taxon>Bacteria</taxon>
        <taxon>Pseudomonadati</taxon>
        <taxon>Balneolota</taxon>
        <taxon>Balneolia</taxon>
        <taxon>Balneolales</taxon>
        <taxon>Balneolaceae</taxon>
        <taxon>Fodinibius</taxon>
    </lineage>
</organism>
<keyword evidence="1" id="KW-0472">Membrane</keyword>
<feature type="domain" description="PA14" evidence="2">
    <location>
        <begin position="273"/>
        <end position="407"/>
    </location>
</feature>
<dbReference type="Pfam" id="PF06439">
    <property type="entry name" value="3keto-disac_hyd"/>
    <property type="match status" value="1"/>
</dbReference>
<keyword evidence="4" id="KW-1185">Reference proteome</keyword>
<name>A0ABT3PVQ3_9BACT</name>
<proteinExistence type="predicted"/>
<dbReference type="SUPFAM" id="SSF56988">
    <property type="entry name" value="Anthrax protective antigen"/>
    <property type="match status" value="1"/>
</dbReference>
<dbReference type="InterPro" id="IPR037524">
    <property type="entry name" value="PA14/GLEYA"/>
</dbReference>
<dbReference type="Gene3D" id="2.60.120.560">
    <property type="entry name" value="Exo-inulinase, domain 1"/>
    <property type="match status" value="1"/>
</dbReference>
<feature type="transmembrane region" description="Helical" evidence="1">
    <location>
        <begin position="21"/>
        <end position="48"/>
    </location>
</feature>
<keyword evidence="1" id="KW-1133">Transmembrane helix</keyword>
<dbReference type="Proteomes" id="UP001207337">
    <property type="component" value="Unassembled WGS sequence"/>
</dbReference>
<evidence type="ECO:0000259" key="2">
    <source>
        <dbReference type="PROSITE" id="PS51820"/>
    </source>
</evidence>
<comment type="caution">
    <text evidence="3">The sequence shown here is derived from an EMBL/GenBank/DDBJ whole genome shotgun (WGS) entry which is preliminary data.</text>
</comment>
<protein>
    <submittedName>
        <fullName evidence="3">DUF1080 domain-containing protein</fullName>
    </submittedName>
</protein>
<sequence>MLTKSIQQKLLRKQRTLPQFTYLNVLYRFLFRLSLVTVVVLGSGSFIAQAQTTDDLTLQDLSAFQDPGESWSIVEGVSASLEEANAISTRKGTGVLVNDPSDHQGKDLFTNFEHGDIDLELEYMMAKESNSGIYLQGRYEVQLLDSWTTKNPSSGDNGGIYERWDENRPEGQKGFQGYPPRQNASRAPGLWQHLKISFQAPRFDDIGNKIENAKIIEATLNGVTIHEDVELLGPTRGAIGNAEVSQGPLRFQGDHGAIAFRNISMNRFDQQAPSADNITFNIFEGAFREVPDFDTLTAVHSGKAKHLTTNLGPLPDQFLIDYEGTLNIKEASNYTFELNASGGGGLLLIDGEEVIGIDEEEGSLSLEAGNIPFKLYYARQEQWGSPGFNLTVSSEGLRPYQLSDQRVTGQSSVNPIYVEAEDEPVLRSFRDLPDGSRLTHAISVSSPNNIHYTYDLKKGNIVQIWRGRFLDVTPMWHNRGDGSSRPTGSVEQLLDQPAFAVAQLGDKQEAWESDTAENAFNTKGYQLDRNDNPTFKYQVYGTDIEDKIRVLPEANGVKRTMNFQNIAEDLYVRIAVGQSIEKGNNNRYLVNDQSYYLELDDSLNAEAFIRTIEDQQELIVPATSTLNYTILF</sequence>
<evidence type="ECO:0000313" key="4">
    <source>
        <dbReference type="Proteomes" id="UP001207337"/>
    </source>
</evidence>
<dbReference type="Pfam" id="PF07691">
    <property type="entry name" value="PA14"/>
    <property type="match status" value="1"/>
</dbReference>
<dbReference type="PROSITE" id="PS51820">
    <property type="entry name" value="PA14"/>
    <property type="match status" value="1"/>
</dbReference>
<reference evidence="3 4" key="1">
    <citation type="submission" date="2021-11" db="EMBL/GenBank/DDBJ databases">
        <title>Aliifidinibius sp. nov., a new bacterium isolated from saline soil.</title>
        <authorList>
            <person name="Galisteo C."/>
            <person name="De La Haba R."/>
            <person name="Sanchez-Porro C."/>
            <person name="Ventosa A."/>
        </authorList>
    </citation>
    <scope>NUCLEOTIDE SEQUENCE [LARGE SCALE GENOMIC DNA]</scope>
    <source>
        <strain evidence="3 4">KACC 190600</strain>
    </source>
</reference>
<evidence type="ECO:0000313" key="3">
    <source>
        <dbReference type="EMBL" id="MCW9711923.1"/>
    </source>
</evidence>
<keyword evidence="1" id="KW-0812">Transmembrane</keyword>
<dbReference type="RefSeq" id="WP_265787504.1">
    <property type="nucleotide sequence ID" value="NZ_BAABRS010000001.1"/>
</dbReference>
<evidence type="ECO:0000256" key="1">
    <source>
        <dbReference type="SAM" id="Phobius"/>
    </source>
</evidence>
<dbReference type="EMBL" id="JAJNDC010000001">
    <property type="protein sequence ID" value="MCW9711923.1"/>
    <property type="molecule type" value="Genomic_DNA"/>
</dbReference>
<dbReference type="InterPro" id="IPR011658">
    <property type="entry name" value="PA14_dom"/>
</dbReference>
<accession>A0ABT3PVQ3</accession>